<dbReference type="CDD" id="cd09117">
    <property type="entry name" value="PLDc_Bfil_DEXD_like"/>
    <property type="match status" value="1"/>
</dbReference>
<keyword evidence="2" id="KW-0540">Nuclease</keyword>
<feature type="domain" description="Restriction endonuclease type II NgoFVII N-terminal" evidence="1">
    <location>
        <begin position="10"/>
        <end position="151"/>
    </location>
</feature>
<dbReference type="AlphaFoldDB" id="A0A3G6JCM7"/>
<keyword evidence="2" id="KW-0378">Hydrolase</keyword>
<accession>A0A3G6JCM7</accession>
<sequence length="311" mass="35593">MEEQKVLINQDLYNQIIRKNANKFSNLRVITGYSSAKFLADLHREFPKLKMTVYIGMAEDGGVNKDDHQGYCDLSKDPNLEVYYHVEKPGDHRKIIDFSNQDGEHASYIGSANFSSNGLTSQMEIMTEVTDDLDDLFLSAKEQCLLCTDSQVTKYVTLTDSEATEKKRSVDDEEIDYDSELFLKKSDTQKYDGSVSVSLLFDKYDYDHTGINAAEPYVTIPQPIACVIPKNKIFSLTIGNKRYHGMRQDDLGRNIVLTDGDWLEIVAKYLKLNSKPVKRKELENKRCTNLLFIPKAEDMYEVRFIEVDEGV</sequence>
<dbReference type="SUPFAM" id="SSF56024">
    <property type="entry name" value="Phospholipase D/nuclease"/>
    <property type="match status" value="1"/>
</dbReference>
<dbReference type="GO" id="GO:0004519">
    <property type="term" value="F:endonuclease activity"/>
    <property type="evidence" value="ECO:0007669"/>
    <property type="project" value="UniProtKB-KW"/>
</dbReference>
<dbReference type="EMBL" id="CP031023">
    <property type="protein sequence ID" value="AZA15603.1"/>
    <property type="molecule type" value="Genomic_DNA"/>
</dbReference>
<dbReference type="Gene3D" id="3.30.870.10">
    <property type="entry name" value="Endonuclease Chain A"/>
    <property type="match status" value="1"/>
</dbReference>
<protein>
    <submittedName>
        <fullName evidence="2">NgoFVII family restriction endonuclease</fullName>
    </submittedName>
</protein>
<gene>
    <name evidence="2" type="ORF">DQL93_02630</name>
</gene>
<proteinExistence type="predicted"/>
<dbReference type="Pfam" id="PF09565">
    <property type="entry name" value="RE_NgoFVII"/>
    <property type="match status" value="1"/>
</dbReference>
<organism evidence="2">
    <name type="scientific">Lactobacillus delbrueckii subsp. lactis</name>
    <dbReference type="NCBI Taxonomy" id="29397"/>
    <lineage>
        <taxon>Bacteria</taxon>
        <taxon>Bacillati</taxon>
        <taxon>Bacillota</taxon>
        <taxon>Bacilli</taxon>
        <taxon>Lactobacillales</taxon>
        <taxon>Lactobacillaceae</taxon>
        <taxon>Lactobacillus</taxon>
    </lineage>
</organism>
<name>A0A3G6JCM7_LACDL</name>
<dbReference type="InterPro" id="IPR019065">
    <property type="entry name" value="RE_NgoFVII_N"/>
</dbReference>
<evidence type="ECO:0000313" key="2">
    <source>
        <dbReference type="EMBL" id="AZA15603.1"/>
    </source>
</evidence>
<evidence type="ECO:0000259" key="1">
    <source>
        <dbReference type="Pfam" id="PF09565"/>
    </source>
</evidence>
<reference evidence="2" key="1">
    <citation type="submission" date="2018-07" db="EMBL/GenBank/DDBJ databases">
        <authorList>
            <person name="Somerville V."/>
        </authorList>
    </citation>
    <scope>NUCLEOTIDE SEQUENCE</scope>
    <source>
        <strain evidence="2">NWC_2_2</strain>
    </source>
</reference>
<keyword evidence="2" id="KW-0255">Endonuclease</keyword>